<feature type="transmembrane region" description="Helical" evidence="1">
    <location>
        <begin position="95"/>
        <end position="115"/>
    </location>
</feature>
<evidence type="ECO:0000256" key="1">
    <source>
        <dbReference type="SAM" id="Phobius"/>
    </source>
</evidence>
<dbReference type="RefSeq" id="XP_024737545.1">
    <property type="nucleotide sequence ID" value="XM_024872403.1"/>
</dbReference>
<sequence length="252" mass="27851">MIDLQGTEDLPYHQRHISGALLANLTLSGRLTPVRLVSMSRMCPLRLLRATSTVHSKNSSTALLRYNFIRGFMRWCDVIFLLAWENFRPGAAVSFGTKVACVFGGHLLVTILLLAKAPLSMLLAAFILGIAAVTLLFLIVPRRRCPNPHGPIENRFPRAFTSPVDSPSGPAAPPPVGPLYADCTGDTPLRFCDLDAFFLPILKRKRGGYEGLILKPAVMADRYYERVETFTQPNPPVMKMLESAPQVSFILT</sequence>
<dbReference type="InParanoid" id="A0A2J6TC96"/>
<dbReference type="Proteomes" id="UP000235371">
    <property type="component" value="Unassembled WGS sequence"/>
</dbReference>
<dbReference type="AlphaFoldDB" id="A0A2J6TC96"/>
<dbReference type="GeneID" id="36580484"/>
<evidence type="ECO:0000313" key="2">
    <source>
        <dbReference type="EMBL" id="PMD60641.1"/>
    </source>
</evidence>
<feature type="transmembrane region" description="Helical" evidence="1">
    <location>
        <begin position="121"/>
        <end position="140"/>
    </location>
</feature>
<keyword evidence="3" id="KW-1185">Reference proteome</keyword>
<keyword evidence="1" id="KW-0472">Membrane</keyword>
<name>A0A2J6TC96_9HELO</name>
<proteinExistence type="predicted"/>
<keyword evidence="1" id="KW-1133">Transmembrane helix</keyword>
<accession>A0A2J6TC96</accession>
<evidence type="ECO:0000313" key="3">
    <source>
        <dbReference type="Proteomes" id="UP000235371"/>
    </source>
</evidence>
<dbReference type="EMBL" id="KZ613788">
    <property type="protein sequence ID" value="PMD60641.1"/>
    <property type="molecule type" value="Genomic_DNA"/>
</dbReference>
<protein>
    <submittedName>
        <fullName evidence="2">Uncharacterized protein</fullName>
    </submittedName>
</protein>
<organism evidence="2 3">
    <name type="scientific">Hyaloscypha bicolor E</name>
    <dbReference type="NCBI Taxonomy" id="1095630"/>
    <lineage>
        <taxon>Eukaryota</taxon>
        <taxon>Fungi</taxon>
        <taxon>Dikarya</taxon>
        <taxon>Ascomycota</taxon>
        <taxon>Pezizomycotina</taxon>
        <taxon>Leotiomycetes</taxon>
        <taxon>Helotiales</taxon>
        <taxon>Hyaloscyphaceae</taxon>
        <taxon>Hyaloscypha</taxon>
        <taxon>Hyaloscypha bicolor</taxon>
    </lineage>
</organism>
<keyword evidence="1" id="KW-0812">Transmembrane</keyword>
<gene>
    <name evidence="2" type="ORF">K444DRAFT_387024</name>
</gene>
<reference evidence="2 3" key="1">
    <citation type="submission" date="2016-04" db="EMBL/GenBank/DDBJ databases">
        <title>A degradative enzymes factory behind the ericoid mycorrhizal symbiosis.</title>
        <authorList>
            <consortium name="DOE Joint Genome Institute"/>
            <person name="Martino E."/>
            <person name="Morin E."/>
            <person name="Grelet G."/>
            <person name="Kuo A."/>
            <person name="Kohler A."/>
            <person name="Daghino S."/>
            <person name="Barry K."/>
            <person name="Choi C."/>
            <person name="Cichocki N."/>
            <person name="Clum A."/>
            <person name="Copeland A."/>
            <person name="Hainaut M."/>
            <person name="Haridas S."/>
            <person name="Labutti K."/>
            <person name="Lindquist E."/>
            <person name="Lipzen A."/>
            <person name="Khouja H.-R."/>
            <person name="Murat C."/>
            <person name="Ohm R."/>
            <person name="Olson A."/>
            <person name="Spatafora J."/>
            <person name="Veneault-Fourrey C."/>
            <person name="Henrissat B."/>
            <person name="Grigoriev I."/>
            <person name="Martin F."/>
            <person name="Perotto S."/>
        </authorList>
    </citation>
    <scope>NUCLEOTIDE SEQUENCE [LARGE SCALE GENOMIC DNA]</scope>
    <source>
        <strain evidence="2 3">E</strain>
    </source>
</reference>